<dbReference type="PANTHER" id="PTHR35137">
    <property type="entry name" value="CHROMOPHORE LYASE CRL, CHLOROPLASTIC"/>
    <property type="match status" value="1"/>
</dbReference>
<organism evidence="4 5">
    <name type="scientific">Rhodocista pekingensis</name>
    <dbReference type="NCBI Taxonomy" id="201185"/>
    <lineage>
        <taxon>Bacteria</taxon>
        <taxon>Pseudomonadati</taxon>
        <taxon>Pseudomonadota</taxon>
        <taxon>Alphaproteobacteria</taxon>
        <taxon>Rhodospirillales</taxon>
        <taxon>Azospirillaceae</taxon>
        <taxon>Rhodocista</taxon>
    </lineage>
</organism>
<dbReference type="EMBL" id="JBHTCM010000004">
    <property type="protein sequence ID" value="MFC7331973.1"/>
    <property type="molecule type" value="Genomic_DNA"/>
</dbReference>
<dbReference type="Pfam" id="PF06206">
    <property type="entry name" value="CpeT"/>
    <property type="match status" value="1"/>
</dbReference>
<dbReference type="RefSeq" id="WP_377356091.1">
    <property type="nucleotide sequence ID" value="NZ_JBHTCM010000004.1"/>
</dbReference>
<protein>
    <submittedName>
        <fullName evidence="4">Chromophore lyase CpcT/CpeT</fullName>
    </submittedName>
</protein>
<comment type="caution">
    <text evidence="4">The sequence shown here is derived from an EMBL/GenBank/DDBJ whole genome shotgun (WGS) entry which is preliminary data.</text>
</comment>
<evidence type="ECO:0000256" key="2">
    <source>
        <dbReference type="ARBA" id="ARBA00023239"/>
    </source>
</evidence>
<dbReference type="Proteomes" id="UP001596456">
    <property type="component" value="Unassembled WGS sequence"/>
</dbReference>
<accession>A0ABW2KRG8</accession>
<feature type="region of interest" description="Disordered" evidence="3">
    <location>
        <begin position="215"/>
        <end position="236"/>
    </location>
</feature>
<dbReference type="Gene3D" id="2.40.128.590">
    <property type="entry name" value="CpcT/CpeT domain"/>
    <property type="match status" value="1"/>
</dbReference>
<keyword evidence="5" id="KW-1185">Reference proteome</keyword>
<dbReference type="GO" id="GO:0016829">
    <property type="term" value="F:lyase activity"/>
    <property type="evidence" value="ECO:0007669"/>
    <property type="project" value="UniProtKB-KW"/>
</dbReference>
<keyword evidence="2 4" id="KW-0456">Lyase</keyword>
<sequence length="236" mass="25447">MPFSRAVVRPGRPALVALTLVGVLIGGLAPAGAARADESQTLAALLTGSFSTAQQAAGDPQVPLLRRQVTPIWPRRHDGPWLYVEEAPEADRGRPARQRIVQIRFAPERGGVELRSYRLPDPAAAVGAWRDPSRLKELMPEQLDRIAGCEVVLYRRGEWNFSGNTVGTDCADPDGRAAYLIIQMSVQSAFTRVWERGFTGAGEAVRDTVEGGFRFDKAAPDMPDAGAADTTGPSGR</sequence>
<name>A0ABW2KRG8_9PROT</name>
<dbReference type="InterPro" id="IPR010404">
    <property type="entry name" value="CpcT/CpeT"/>
</dbReference>
<evidence type="ECO:0000256" key="1">
    <source>
        <dbReference type="ARBA" id="ARBA00008206"/>
    </source>
</evidence>
<gene>
    <name evidence="4" type="ORF">ACFQPS_02245</name>
</gene>
<proteinExistence type="inferred from homology"/>
<dbReference type="InterPro" id="IPR038672">
    <property type="entry name" value="CpcT/CpeT_sf"/>
</dbReference>
<evidence type="ECO:0000313" key="5">
    <source>
        <dbReference type="Proteomes" id="UP001596456"/>
    </source>
</evidence>
<dbReference type="CDD" id="cd16338">
    <property type="entry name" value="CpcT"/>
    <property type="match status" value="1"/>
</dbReference>
<feature type="compositionally biased region" description="Low complexity" evidence="3">
    <location>
        <begin position="220"/>
        <end position="236"/>
    </location>
</feature>
<evidence type="ECO:0000313" key="4">
    <source>
        <dbReference type="EMBL" id="MFC7331973.1"/>
    </source>
</evidence>
<reference evidence="5" key="1">
    <citation type="journal article" date="2019" name="Int. J. Syst. Evol. Microbiol.">
        <title>The Global Catalogue of Microorganisms (GCM) 10K type strain sequencing project: providing services to taxonomists for standard genome sequencing and annotation.</title>
        <authorList>
            <consortium name="The Broad Institute Genomics Platform"/>
            <consortium name="The Broad Institute Genome Sequencing Center for Infectious Disease"/>
            <person name="Wu L."/>
            <person name="Ma J."/>
        </authorList>
    </citation>
    <scope>NUCLEOTIDE SEQUENCE [LARGE SCALE GENOMIC DNA]</scope>
    <source>
        <strain evidence="5">CGMCC 1.16275</strain>
    </source>
</reference>
<evidence type="ECO:0000256" key="3">
    <source>
        <dbReference type="SAM" id="MobiDB-lite"/>
    </source>
</evidence>
<dbReference type="PANTHER" id="PTHR35137:SF1">
    <property type="entry name" value="CHROMOPHORE LYASE CRL, CHLOROPLASTIC"/>
    <property type="match status" value="1"/>
</dbReference>
<comment type="similarity">
    <text evidence="1">Belongs to the CpcT/CpeT biliprotein lyase family.</text>
</comment>